<organism evidence="2 3">
    <name type="scientific">Bythopirellula polymerisocia</name>
    <dbReference type="NCBI Taxonomy" id="2528003"/>
    <lineage>
        <taxon>Bacteria</taxon>
        <taxon>Pseudomonadati</taxon>
        <taxon>Planctomycetota</taxon>
        <taxon>Planctomycetia</taxon>
        <taxon>Pirellulales</taxon>
        <taxon>Lacipirellulaceae</taxon>
        <taxon>Bythopirellula</taxon>
    </lineage>
</organism>
<feature type="transmembrane region" description="Helical" evidence="1">
    <location>
        <begin position="56"/>
        <end position="76"/>
    </location>
</feature>
<evidence type="ECO:0000313" key="3">
    <source>
        <dbReference type="Proteomes" id="UP000318437"/>
    </source>
</evidence>
<name>A0A5C6CWZ7_9BACT</name>
<reference evidence="2 3" key="1">
    <citation type="submission" date="2019-02" db="EMBL/GenBank/DDBJ databases">
        <title>Deep-cultivation of Planctomycetes and their phenomic and genomic characterization uncovers novel biology.</title>
        <authorList>
            <person name="Wiegand S."/>
            <person name="Jogler M."/>
            <person name="Boedeker C."/>
            <person name="Pinto D."/>
            <person name="Vollmers J."/>
            <person name="Rivas-Marin E."/>
            <person name="Kohn T."/>
            <person name="Peeters S.H."/>
            <person name="Heuer A."/>
            <person name="Rast P."/>
            <person name="Oberbeckmann S."/>
            <person name="Bunk B."/>
            <person name="Jeske O."/>
            <person name="Meyerdierks A."/>
            <person name="Storesund J.E."/>
            <person name="Kallscheuer N."/>
            <person name="Luecker S."/>
            <person name="Lage O.M."/>
            <person name="Pohl T."/>
            <person name="Merkel B.J."/>
            <person name="Hornburger P."/>
            <person name="Mueller R.-W."/>
            <person name="Bruemmer F."/>
            <person name="Labrenz M."/>
            <person name="Spormann A.M."/>
            <person name="Op Den Camp H."/>
            <person name="Overmann J."/>
            <person name="Amann R."/>
            <person name="Jetten M.S.M."/>
            <person name="Mascher T."/>
            <person name="Medema M.H."/>
            <person name="Devos D.P."/>
            <person name="Kaster A.-K."/>
            <person name="Ovreas L."/>
            <person name="Rohde M."/>
            <person name="Galperin M.Y."/>
            <person name="Jogler C."/>
        </authorList>
    </citation>
    <scope>NUCLEOTIDE SEQUENCE [LARGE SCALE GENOMIC DNA]</scope>
    <source>
        <strain evidence="2 3">Pla144</strain>
    </source>
</reference>
<keyword evidence="1" id="KW-0472">Membrane</keyword>
<protein>
    <submittedName>
        <fullName evidence="2">Uncharacterized protein</fullName>
    </submittedName>
</protein>
<evidence type="ECO:0000313" key="2">
    <source>
        <dbReference type="EMBL" id="TWU29503.1"/>
    </source>
</evidence>
<proteinExistence type="predicted"/>
<accession>A0A5C6CWZ7</accession>
<evidence type="ECO:0000256" key="1">
    <source>
        <dbReference type="SAM" id="Phobius"/>
    </source>
</evidence>
<dbReference type="AlphaFoldDB" id="A0A5C6CWZ7"/>
<sequence>MLFTICAVAALSYAASHLENAQADRATLPQWVRTVDGWEPATVLSTDLSPTKLPSLHPFLVAGFELGASLFVLLAFPGSATRRAIAP</sequence>
<dbReference type="Proteomes" id="UP000318437">
    <property type="component" value="Unassembled WGS sequence"/>
</dbReference>
<gene>
    <name evidence="2" type="ORF">Pla144_02810</name>
</gene>
<keyword evidence="3" id="KW-1185">Reference proteome</keyword>
<comment type="caution">
    <text evidence="2">The sequence shown here is derived from an EMBL/GenBank/DDBJ whole genome shotgun (WGS) entry which is preliminary data.</text>
</comment>
<keyword evidence="1" id="KW-0812">Transmembrane</keyword>
<keyword evidence="1" id="KW-1133">Transmembrane helix</keyword>
<dbReference type="EMBL" id="SJPS01000001">
    <property type="protein sequence ID" value="TWU29503.1"/>
    <property type="molecule type" value="Genomic_DNA"/>
</dbReference>